<keyword evidence="1" id="KW-0732">Signal</keyword>
<dbReference type="EMBL" id="CP032157">
    <property type="protein sequence ID" value="AXY73315.1"/>
    <property type="molecule type" value="Genomic_DNA"/>
</dbReference>
<evidence type="ECO:0000259" key="2">
    <source>
        <dbReference type="PROSITE" id="PS50853"/>
    </source>
</evidence>
<evidence type="ECO:0000313" key="3">
    <source>
        <dbReference type="EMBL" id="AXY73315.1"/>
    </source>
</evidence>
<dbReference type="RefSeq" id="WP_119049153.1">
    <property type="nucleotide sequence ID" value="NZ_CP032157.1"/>
</dbReference>
<keyword evidence="4" id="KW-1185">Reference proteome</keyword>
<feature type="chain" id="PRO_5017779955" description="Fibronectin type-III domain-containing protein" evidence="1">
    <location>
        <begin position="21"/>
        <end position="405"/>
    </location>
</feature>
<protein>
    <recommendedName>
        <fullName evidence="2">Fibronectin type-III domain-containing protein</fullName>
    </recommendedName>
</protein>
<proteinExistence type="predicted"/>
<dbReference type="InterPro" id="IPR003961">
    <property type="entry name" value="FN3_dom"/>
</dbReference>
<name>A0A3B7MP27_9BACT</name>
<evidence type="ECO:0000256" key="1">
    <source>
        <dbReference type="SAM" id="SignalP"/>
    </source>
</evidence>
<accession>A0A3B7MP27</accession>
<dbReference type="AlphaFoldDB" id="A0A3B7MP27"/>
<dbReference type="PROSITE" id="PS50853">
    <property type="entry name" value="FN3"/>
    <property type="match status" value="1"/>
</dbReference>
<gene>
    <name evidence="3" type="ORF">D3H65_04675</name>
</gene>
<evidence type="ECO:0000313" key="4">
    <source>
        <dbReference type="Proteomes" id="UP000263900"/>
    </source>
</evidence>
<dbReference type="SUPFAM" id="SSF55486">
    <property type="entry name" value="Metalloproteases ('zincins'), catalytic domain"/>
    <property type="match status" value="1"/>
</dbReference>
<feature type="domain" description="Fibronectin type-III" evidence="2">
    <location>
        <begin position="37"/>
        <end position="138"/>
    </location>
</feature>
<dbReference type="OrthoDB" id="9765957at2"/>
<dbReference type="Proteomes" id="UP000263900">
    <property type="component" value="Chromosome"/>
</dbReference>
<reference evidence="3 4" key="1">
    <citation type="submission" date="2018-09" db="EMBL/GenBank/DDBJ databases">
        <title>Genome sequencing of strain 6GH32-13.</title>
        <authorList>
            <person name="Weon H.-Y."/>
            <person name="Heo J."/>
            <person name="Kwon S.-W."/>
        </authorList>
    </citation>
    <scope>NUCLEOTIDE SEQUENCE [LARGE SCALE GENOMIC DNA]</scope>
    <source>
        <strain evidence="3 4">5GH32-13</strain>
    </source>
</reference>
<dbReference type="KEGG" id="pseg:D3H65_04675"/>
<organism evidence="3 4">
    <name type="scientific">Paraflavitalea soli</name>
    <dbReference type="NCBI Taxonomy" id="2315862"/>
    <lineage>
        <taxon>Bacteria</taxon>
        <taxon>Pseudomonadati</taxon>
        <taxon>Bacteroidota</taxon>
        <taxon>Chitinophagia</taxon>
        <taxon>Chitinophagales</taxon>
        <taxon>Chitinophagaceae</taxon>
        <taxon>Paraflavitalea</taxon>
    </lineage>
</organism>
<feature type="signal peptide" evidence="1">
    <location>
        <begin position="1"/>
        <end position="20"/>
    </location>
</feature>
<sequence>MKSVILLPCIAVPLFLCVVACSKSSRDSSTDTPPATAVSLPTLVADSTGSITTSTASFFGKITSKGGGTITDRGICWGKTANPTENKTTAISYRSSGEFTAELKTLEPNTTYYVRGYATNSKGTAYTPDVLLNTTGVPVAEMFTDTLFAPGVTTLFVAGKVIDARGIGLKETGICISKNTNPTIADTKVASAGKDQSLFLRINGLEPATAYYIRAYSTNSYGATAYGSNVKVATIPRGNVSYTLAQSPNPTAEESAAYARIKAAFDEAVAYYNNFTSITKTLYVTYNPGVPTADASINGNIRVGSNTGYQRTGTALHEMAHAVGVGQHTFWTSNLIIGGVYQGTEANKLLRFMTRNPTDALKGDTQHFWPYGINGANEDTGAEMLYITNVMVIQGMKKDGLPSSY</sequence>